<protein>
    <submittedName>
        <fullName evidence="1">Uncharacterized protein</fullName>
    </submittedName>
</protein>
<evidence type="ECO:0000313" key="1">
    <source>
        <dbReference type="EMBL" id="SCZ85210.1"/>
    </source>
</evidence>
<dbReference type="EMBL" id="FMWO01000043">
    <property type="protein sequence ID" value="SCZ85210.1"/>
    <property type="molecule type" value="Genomic_DNA"/>
</dbReference>
<organism evidence="1 2">
    <name type="scientific">Nitrosomonas mobilis</name>
    <dbReference type="NCBI Taxonomy" id="51642"/>
    <lineage>
        <taxon>Bacteria</taxon>
        <taxon>Pseudomonadati</taxon>
        <taxon>Pseudomonadota</taxon>
        <taxon>Betaproteobacteria</taxon>
        <taxon>Nitrosomonadales</taxon>
        <taxon>Nitrosomonadaceae</taxon>
        <taxon>Nitrosomonas</taxon>
    </lineage>
</organism>
<dbReference type="AlphaFoldDB" id="A0A1G5SED2"/>
<reference evidence="1 2" key="1">
    <citation type="submission" date="2016-10" db="EMBL/GenBank/DDBJ databases">
        <authorList>
            <person name="de Groot N.N."/>
        </authorList>
    </citation>
    <scope>NUCLEOTIDE SEQUENCE [LARGE SCALE GENOMIC DNA]</scope>
    <source>
        <strain evidence="1">1</strain>
    </source>
</reference>
<keyword evidence="2" id="KW-1185">Reference proteome</keyword>
<gene>
    <name evidence="1" type="ORF">NSMM_360025</name>
</gene>
<dbReference type="Proteomes" id="UP000198729">
    <property type="component" value="Unassembled WGS sequence"/>
</dbReference>
<evidence type="ECO:0000313" key="2">
    <source>
        <dbReference type="Proteomes" id="UP000198729"/>
    </source>
</evidence>
<sequence>MILVHIVDYVIVKVFLYAVREPRLMLEQEKDRAKLCVLANNSQLII</sequence>
<name>A0A1G5SED2_9PROT</name>
<accession>A0A1G5SED2</accession>
<proteinExistence type="predicted"/>